<organism evidence="1 2">
    <name type="scientific">candidate division GN15 bacterium</name>
    <dbReference type="NCBI Taxonomy" id="2072418"/>
    <lineage>
        <taxon>Bacteria</taxon>
        <taxon>candidate division GN15</taxon>
    </lineage>
</organism>
<proteinExistence type="predicted"/>
<dbReference type="Proteomes" id="UP000250918">
    <property type="component" value="Unassembled WGS sequence"/>
</dbReference>
<dbReference type="NCBIfam" id="TIGR00708">
    <property type="entry name" value="cobA"/>
    <property type="match status" value="1"/>
</dbReference>
<dbReference type="InterPro" id="IPR003724">
    <property type="entry name" value="CblAdoTrfase_CobA"/>
</dbReference>
<dbReference type="GO" id="GO:0005524">
    <property type="term" value="F:ATP binding"/>
    <property type="evidence" value="ECO:0007669"/>
    <property type="project" value="InterPro"/>
</dbReference>
<comment type="caution">
    <text evidence="1">The sequence shown here is derived from an EMBL/GenBank/DDBJ whole genome shotgun (WGS) entry which is preliminary data.</text>
</comment>
<dbReference type="AlphaFoldDB" id="A0A855X0B5"/>
<dbReference type="EMBL" id="PQAP01000097">
    <property type="protein sequence ID" value="PWB72046.1"/>
    <property type="molecule type" value="Genomic_DNA"/>
</dbReference>
<evidence type="ECO:0000313" key="1">
    <source>
        <dbReference type="EMBL" id="PWB72046.1"/>
    </source>
</evidence>
<dbReference type="InterPro" id="IPR027417">
    <property type="entry name" value="P-loop_NTPase"/>
</dbReference>
<dbReference type="GO" id="GO:0008817">
    <property type="term" value="F:corrinoid adenosyltransferase activity"/>
    <property type="evidence" value="ECO:0007669"/>
    <property type="project" value="InterPro"/>
</dbReference>
<gene>
    <name evidence="1" type="primary">cobO</name>
    <name evidence="1" type="ORF">C3F09_07255</name>
</gene>
<keyword evidence="1" id="KW-0808">Transferase</keyword>
<sequence length="180" mass="19939">MPNETTKGLLMVYTGDGKGKTTAALGMCVRAVGYDWPVCLIQFIKGSWKYGELKGLKRLEPNVELHVIGEGFVGIVDDNKSFEVHRSAAQAGVKLALEKISSAKYPLVILDELNVAYTLGLVTQDEFEQVLAARIETQHLVVTGRGAPEWLIERADLVTEMREIKHPYQKGILAQKGVDW</sequence>
<dbReference type="SUPFAM" id="SSF52540">
    <property type="entry name" value="P-loop containing nucleoside triphosphate hydrolases"/>
    <property type="match status" value="1"/>
</dbReference>
<dbReference type="Gene3D" id="3.40.50.300">
    <property type="entry name" value="P-loop containing nucleotide triphosphate hydrolases"/>
    <property type="match status" value="1"/>
</dbReference>
<evidence type="ECO:0000313" key="2">
    <source>
        <dbReference type="Proteomes" id="UP000250918"/>
    </source>
</evidence>
<dbReference type="CDD" id="cd00561">
    <property type="entry name" value="CobA_ACA"/>
    <property type="match status" value="1"/>
</dbReference>
<accession>A0A855X0B5</accession>
<dbReference type="Pfam" id="PF02572">
    <property type="entry name" value="CobA_CobO_BtuR"/>
    <property type="match status" value="1"/>
</dbReference>
<dbReference type="PIRSF" id="PIRSF015617">
    <property type="entry name" value="Adensltrnsf_CobA"/>
    <property type="match status" value="1"/>
</dbReference>
<dbReference type="NCBIfam" id="NF004637">
    <property type="entry name" value="PRK05986.1"/>
    <property type="match status" value="1"/>
</dbReference>
<dbReference type="PANTHER" id="PTHR46638">
    <property type="entry name" value="CORRINOID ADENOSYLTRANSFERASE"/>
    <property type="match status" value="1"/>
</dbReference>
<protein>
    <submittedName>
        <fullName evidence="1">Cob(I)yrinic acid a,c-diamide adenosyltransferase</fullName>
    </submittedName>
</protein>
<dbReference type="GO" id="GO:0009236">
    <property type="term" value="P:cobalamin biosynthetic process"/>
    <property type="evidence" value="ECO:0007669"/>
    <property type="project" value="InterPro"/>
</dbReference>
<dbReference type="PANTHER" id="PTHR46638:SF1">
    <property type="entry name" value="CORRINOID ADENOSYLTRANSFERASE"/>
    <property type="match status" value="1"/>
</dbReference>
<reference evidence="1 2" key="1">
    <citation type="journal article" date="2018" name="ISME J.">
        <title>A methanotrophic archaeon couples anaerobic oxidation of methane to Fe(III) reduction.</title>
        <authorList>
            <person name="Cai C."/>
            <person name="Leu A.O."/>
            <person name="Xie G.J."/>
            <person name="Guo J."/>
            <person name="Feng Y."/>
            <person name="Zhao J.X."/>
            <person name="Tyson G.W."/>
            <person name="Yuan Z."/>
            <person name="Hu S."/>
        </authorList>
    </citation>
    <scope>NUCLEOTIDE SEQUENCE [LARGE SCALE GENOMIC DNA]</scope>
    <source>
        <strain evidence="1">FeB_12</strain>
    </source>
</reference>
<name>A0A855X0B5_9BACT</name>